<evidence type="ECO:0000313" key="2">
    <source>
        <dbReference type="EMBL" id="PZQ52960.1"/>
    </source>
</evidence>
<gene>
    <name evidence="2" type="ORF">DI555_17915</name>
</gene>
<organism evidence="2 3">
    <name type="scientific">Novosphingobium pentaromativorans</name>
    <dbReference type="NCBI Taxonomy" id="205844"/>
    <lineage>
        <taxon>Bacteria</taxon>
        <taxon>Pseudomonadati</taxon>
        <taxon>Pseudomonadota</taxon>
        <taxon>Alphaproteobacteria</taxon>
        <taxon>Sphingomonadales</taxon>
        <taxon>Sphingomonadaceae</taxon>
        <taxon>Novosphingobium</taxon>
    </lineage>
</organism>
<sequence>MAALADCADNLFATEEGCQAKVPVRPERDCALPGRTAQSYSDAREQRKAECLARFQSAQPGVQPPVQAPAQVPAQSVPQGSGGQEQGYGQPATY</sequence>
<dbReference type="Proteomes" id="UP000249082">
    <property type="component" value="Unassembled WGS sequence"/>
</dbReference>
<feature type="region of interest" description="Disordered" evidence="1">
    <location>
        <begin position="56"/>
        <end position="94"/>
    </location>
</feature>
<evidence type="ECO:0000256" key="1">
    <source>
        <dbReference type="SAM" id="MobiDB-lite"/>
    </source>
</evidence>
<proteinExistence type="predicted"/>
<feature type="compositionally biased region" description="Low complexity" evidence="1">
    <location>
        <begin position="68"/>
        <end position="79"/>
    </location>
</feature>
<reference evidence="2 3" key="1">
    <citation type="submission" date="2017-08" db="EMBL/GenBank/DDBJ databases">
        <title>Infants hospitalized years apart are colonized by the same room-sourced microbial strains.</title>
        <authorList>
            <person name="Brooks B."/>
            <person name="Olm M.R."/>
            <person name="Firek B.A."/>
            <person name="Baker R."/>
            <person name="Thomas B.C."/>
            <person name="Morowitz M.J."/>
            <person name="Banfield J.F."/>
        </authorList>
    </citation>
    <scope>NUCLEOTIDE SEQUENCE [LARGE SCALE GENOMIC DNA]</scope>
    <source>
        <strain evidence="2">S2_005_002_R2_33</strain>
    </source>
</reference>
<comment type="caution">
    <text evidence="2">The sequence shown here is derived from an EMBL/GenBank/DDBJ whole genome shotgun (WGS) entry which is preliminary data.</text>
</comment>
<protein>
    <submittedName>
        <fullName evidence="2">Uncharacterized protein</fullName>
    </submittedName>
</protein>
<name>A0A2W5QNA1_9SPHN</name>
<accession>A0A2W5QNA1</accession>
<dbReference type="EMBL" id="QFPX01000019">
    <property type="protein sequence ID" value="PZQ52960.1"/>
    <property type="molecule type" value="Genomic_DNA"/>
</dbReference>
<evidence type="ECO:0000313" key="3">
    <source>
        <dbReference type="Proteomes" id="UP000249082"/>
    </source>
</evidence>
<dbReference type="AlphaFoldDB" id="A0A2W5QNA1"/>